<evidence type="ECO:0000256" key="1">
    <source>
        <dbReference type="ARBA" id="ARBA00004141"/>
    </source>
</evidence>
<proteinExistence type="inferred from homology"/>
<feature type="transmembrane region" description="Helical" evidence="7">
    <location>
        <begin position="21"/>
        <end position="46"/>
    </location>
</feature>
<gene>
    <name evidence="8" type="primary">xanP</name>
    <name evidence="8" type="ORF">ADFLV_0977</name>
</gene>
<comment type="subcellular location">
    <subcellularLocation>
        <location evidence="1">Membrane</location>
        <topology evidence="1">Multi-pass membrane protein</topology>
    </subcellularLocation>
</comment>
<organism evidence="8 9">
    <name type="scientific">Arcobacter defluvii</name>
    <dbReference type="NCBI Taxonomy" id="873191"/>
    <lineage>
        <taxon>Bacteria</taxon>
        <taxon>Pseudomonadati</taxon>
        <taxon>Campylobacterota</taxon>
        <taxon>Epsilonproteobacteria</taxon>
        <taxon>Campylobacterales</taxon>
        <taxon>Arcobacteraceae</taxon>
        <taxon>Arcobacter</taxon>
    </lineage>
</organism>
<dbReference type="GO" id="GO:0042907">
    <property type="term" value="F:xanthine transmembrane transporter activity"/>
    <property type="evidence" value="ECO:0007669"/>
    <property type="project" value="TreeGrafter"/>
</dbReference>
<dbReference type="PROSITE" id="PS01116">
    <property type="entry name" value="XANTH_URACIL_PERMASE"/>
    <property type="match status" value="1"/>
</dbReference>
<dbReference type="InterPro" id="IPR006043">
    <property type="entry name" value="NCS2"/>
</dbReference>
<feature type="transmembrane region" description="Helical" evidence="7">
    <location>
        <begin position="112"/>
        <end position="133"/>
    </location>
</feature>
<dbReference type="NCBIfam" id="TIGR00801">
    <property type="entry name" value="ncs2"/>
    <property type="match status" value="1"/>
</dbReference>
<reference evidence="8 9" key="1">
    <citation type="submission" date="2020-05" db="EMBL/GenBank/DDBJ databases">
        <title>Complete genome sequencing of Campylobacter and Arcobacter type strains.</title>
        <authorList>
            <person name="Miller W.G."/>
            <person name="Yee E."/>
        </authorList>
    </citation>
    <scope>NUCLEOTIDE SEQUENCE [LARGE SCALE GENOMIC DNA]</scope>
    <source>
        <strain evidence="8 9">LMG 25694</strain>
    </source>
</reference>
<comment type="similarity">
    <text evidence="2">Belongs to the nucleobase:cation symporter-2 (NCS2) (TC 2.A.40) family.</text>
</comment>
<sequence length="480" mass="50754">MNKNSELIYKLNDKPGAKESFFAALQHVLASFIGIITPTLIIGGVLGLGSEIPYLISMALMVSGVGTIIQAKKPLGIGAGMICVQGTSFAFLSSVLAAGFIAKAQGGGPNEILAMIFGVCMLGAFIEIFLSQFLDKLKRVITPLVTGTVITIIGISLIKVGFIDLAGGKYIMDNKPELFASFDNLLLGAIVIITIIIANKSSNQWIRLSSIIIGMLVGFIIAIFMGKVNFALMGQVQSFISIPVPLKYGFDFDIAAFIPIAIIYLVTTIESSGDITANCMISKEPIKGETYMKRIKSGILGDGINSFLAGLFNTFPNTTFSQNNGVIQLTGIASRYIGIWVGAILLILGLFPHIGAAFRTVPNSVLGGATLIMFATVAIAGIKIISKTDLNRKNMLILAVSFAMGLGVLLVPEVITAMSNNIGGITGKIIQSVFGSAITAGGLTAIIATLFLGEYPEKELDSLNNEVILEEEPSVNLVKA</sequence>
<feature type="transmembrane region" description="Helical" evidence="7">
    <location>
        <begin position="140"/>
        <end position="158"/>
    </location>
</feature>
<keyword evidence="9" id="KW-1185">Reference proteome</keyword>
<dbReference type="KEGG" id="adz:ADFLV_0977"/>
<feature type="transmembrane region" description="Helical" evidence="7">
    <location>
        <begin position="364"/>
        <end position="384"/>
    </location>
</feature>
<keyword evidence="5 7" id="KW-1133">Transmembrane helix</keyword>
<name>A0AAE7E766_9BACT</name>
<dbReference type="InterPro" id="IPR006042">
    <property type="entry name" value="Xan_ur_permease"/>
</dbReference>
<evidence type="ECO:0000256" key="5">
    <source>
        <dbReference type="ARBA" id="ARBA00022989"/>
    </source>
</evidence>
<dbReference type="PANTHER" id="PTHR42810">
    <property type="entry name" value="PURINE PERMEASE C1399.01C-RELATED"/>
    <property type="match status" value="1"/>
</dbReference>
<dbReference type="GO" id="GO:0005886">
    <property type="term" value="C:plasma membrane"/>
    <property type="evidence" value="ECO:0007669"/>
    <property type="project" value="UniProtKB-ARBA"/>
</dbReference>
<dbReference type="Proteomes" id="UP000503313">
    <property type="component" value="Chromosome"/>
</dbReference>
<feature type="transmembrane region" description="Helical" evidence="7">
    <location>
        <begin position="52"/>
        <end position="69"/>
    </location>
</feature>
<keyword evidence="3" id="KW-0813">Transport</keyword>
<feature type="transmembrane region" description="Helical" evidence="7">
    <location>
        <begin position="337"/>
        <end position="358"/>
    </location>
</feature>
<evidence type="ECO:0000313" key="9">
    <source>
        <dbReference type="Proteomes" id="UP000503313"/>
    </source>
</evidence>
<evidence type="ECO:0000256" key="3">
    <source>
        <dbReference type="ARBA" id="ARBA00022448"/>
    </source>
</evidence>
<protein>
    <submittedName>
        <fullName evidence="8">Xanthine permease</fullName>
    </submittedName>
</protein>
<dbReference type="AlphaFoldDB" id="A0AAE7E766"/>
<feature type="transmembrane region" description="Helical" evidence="7">
    <location>
        <begin position="396"/>
        <end position="417"/>
    </location>
</feature>
<dbReference type="NCBIfam" id="NF037981">
    <property type="entry name" value="NCS2_1"/>
    <property type="match status" value="1"/>
</dbReference>
<feature type="transmembrane region" description="Helical" evidence="7">
    <location>
        <begin position="76"/>
        <end position="100"/>
    </location>
</feature>
<dbReference type="EMBL" id="CP053835">
    <property type="protein sequence ID" value="QKF77018.1"/>
    <property type="molecule type" value="Genomic_DNA"/>
</dbReference>
<evidence type="ECO:0000256" key="6">
    <source>
        <dbReference type="ARBA" id="ARBA00023136"/>
    </source>
</evidence>
<dbReference type="PANTHER" id="PTHR42810:SF2">
    <property type="entry name" value="PURINE PERMEASE C1399.01C-RELATED"/>
    <property type="match status" value="1"/>
</dbReference>
<keyword evidence="4 7" id="KW-0812">Transmembrane</keyword>
<evidence type="ECO:0000256" key="2">
    <source>
        <dbReference type="ARBA" id="ARBA00008821"/>
    </source>
</evidence>
<evidence type="ECO:0000313" key="8">
    <source>
        <dbReference type="EMBL" id="QKF77018.1"/>
    </source>
</evidence>
<accession>A0AAE7E766</accession>
<feature type="transmembrane region" description="Helical" evidence="7">
    <location>
        <begin position="205"/>
        <end position="226"/>
    </location>
</feature>
<dbReference type="Pfam" id="PF00860">
    <property type="entry name" value="Xan_ur_permease"/>
    <property type="match status" value="1"/>
</dbReference>
<feature type="transmembrane region" description="Helical" evidence="7">
    <location>
        <begin position="246"/>
        <end position="266"/>
    </location>
</feature>
<keyword evidence="6 7" id="KW-0472">Membrane</keyword>
<feature type="transmembrane region" description="Helical" evidence="7">
    <location>
        <begin position="429"/>
        <end position="452"/>
    </location>
</feature>
<dbReference type="RefSeq" id="WP_129012025.1">
    <property type="nucleotide sequence ID" value="NZ_CP053835.1"/>
</dbReference>
<feature type="transmembrane region" description="Helical" evidence="7">
    <location>
        <begin position="178"/>
        <end position="198"/>
    </location>
</feature>
<evidence type="ECO:0000256" key="7">
    <source>
        <dbReference type="SAM" id="Phobius"/>
    </source>
</evidence>
<evidence type="ECO:0000256" key="4">
    <source>
        <dbReference type="ARBA" id="ARBA00022692"/>
    </source>
</evidence>